<keyword evidence="2" id="KW-1185">Reference proteome</keyword>
<organism evidence="1">
    <name type="scientific">Tepidanaerobacter syntrophicus</name>
    <dbReference type="NCBI Taxonomy" id="224999"/>
    <lineage>
        <taxon>Bacteria</taxon>
        <taxon>Bacillati</taxon>
        <taxon>Bacillota</taxon>
        <taxon>Clostridia</taxon>
        <taxon>Thermosediminibacterales</taxon>
        <taxon>Tepidanaerobacteraceae</taxon>
        <taxon>Tepidanaerobacter</taxon>
    </lineage>
</organism>
<reference evidence="1" key="1">
    <citation type="journal article" date="2016" name="Genome Announc.">
        <title>Draft Genome Sequence of the Syntrophic Lactate-Degrading Bacterium Tepidanaerobacter syntrophicus JLT.</title>
        <authorList>
            <person name="Matsuura N."/>
            <person name="Ohashi A."/>
            <person name="Tourlousse D.M."/>
            <person name="Sekiguchi Y."/>
        </authorList>
    </citation>
    <scope>NUCLEOTIDE SEQUENCE [LARGE SCALE GENOMIC DNA]</scope>
    <source>
        <strain evidence="1">JL</strain>
    </source>
</reference>
<accession>A0A0U9HIM9</accession>
<proteinExistence type="predicted"/>
<evidence type="ECO:0000313" key="2">
    <source>
        <dbReference type="Proteomes" id="UP000062160"/>
    </source>
</evidence>
<sequence length="45" mass="5689">MLALFFAYSILLLVLWLMRLDFEIREWTKSEEFENRIKYIVYRVE</sequence>
<dbReference type="EMBL" id="DF976995">
    <property type="protein sequence ID" value="GAQ24131.1"/>
    <property type="molecule type" value="Genomic_DNA"/>
</dbReference>
<protein>
    <submittedName>
        <fullName evidence="1">Uncharacterized protein</fullName>
    </submittedName>
</protein>
<name>A0A0U9HIM9_9FIRM</name>
<gene>
    <name evidence="1" type="ORF">TSYNT_1116</name>
</gene>
<evidence type="ECO:0000313" key="1">
    <source>
        <dbReference type="EMBL" id="GAQ24131.1"/>
    </source>
</evidence>
<dbReference type="AlphaFoldDB" id="A0A0U9HIM9"/>
<dbReference type="Proteomes" id="UP000062160">
    <property type="component" value="Unassembled WGS sequence"/>
</dbReference>
<dbReference type="STRING" id="224999.GCA_001485475_00114"/>